<dbReference type="Gene3D" id="1.20.58.1610">
    <property type="entry name" value="NADH:ubiquinone/plastoquinone oxidoreductase, chain 3"/>
    <property type="match status" value="1"/>
</dbReference>
<keyword evidence="9" id="KW-0679">Respiratory chain</keyword>
<dbReference type="InterPro" id="IPR038430">
    <property type="entry name" value="NDAH_ubi_oxred_su3_sf"/>
</dbReference>
<dbReference type="InterPro" id="IPR000440">
    <property type="entry name" value="NADH_UbQ/plastoQ_OxRdtase_su3"/>
</dbReference>
<keyword evidence="6 9" id="KW-1133">Transmembrane helix</keyword>
<comment type="similarity">
    <text evidence="2 9">Belongs to the complex I subunit 3 family.</text>
</comment>
<comment type="subcellular location">
    <subcellularLocation>
        <location evidence="1">Membrane</location>
    </subcellularLocation>
    <subcellularLocation>
        <location evidence="9">Mitochondrion membrane</location>
        <topology evidence="9">Multi-pass membrane protein</topology>
    </subcellularLocation>
</comment>
<dbReference type="GO" id="GO:0031966">
    <property type="term" value="C:mitochondrial membrane"/>
    <property type="evidence" value="ECO:0007669"/>
    <property type="project" value="UniProtKB-SubCell"/>
</dbReference>
<keyword evidence="5 9" id="KW-0812">Transmembrane</keyword>
<dbReference type="EC" id="7.1.1.2" evidence="9"/>
<keyword evidence="9 10" id="KW-0496">Mitochondrion</keyword>
<evidence type="ECO:0000256" key="9">
    <source>
        <dbReference type="RuleBase" id="RU003640"/>
    </source>
</evidence>
<evidence type="ECO:0000256" key="8">
    <source>
        <dbReference type="ARBA" id="ARBA00049551"/>
    </source>
</evidence>
<dbReference type="Pfam" id="PF00507">
    <property type="entry name" value="Oxidored_q4"/>
    <property type="match status" value="1"/>
</dbReference>
<gene>
    <name evidence="10" type="primary">nd3</name>
</gene>
<organism evidence="10">
    <name type="scientific">Pachypsylla venusta</name>
    <name type="common">Hackberry petiole gall psyllid</name>
    <name type="synonym">Psylla venusta</name>
    <dbReference type="NCBI Taxonomy" id="38123"/>
    <lineage>
        <taxon>Eukaryota</taxon>
        <taxon>Metazoa</taxon>
        <taxon>Ecdysozoa</taxon>
        <taxon>Arthropoda</taxon>
        <taxon>Hexapoda</taxon>
        <taxon>Insecta</taxon>
        <taxon>Pterygota</taxon>
        <taxon>Neoptera</taxon>
        <taxon>Paraneoptera</taxon>
        <taxon>Hemiptera</taxon>
        <taxon>Sternorrhyncha</taxon>
        <taxon>Psylloidea</taxon>
        <taxon>Aphalaridae</taxon>
        <taxon>Pachypsylla</taxon>
    </lineage>
</organism>
<comment type="function">
    <text evidence="9">Core subunit of the mitochondrial membrane respiratory chain NADH dehydrogenase (Complex I) which catalyzes electron transfer from NADH through the respiratory chain, using ubiquinone as an electron acceptor. Essential for the catalytic activity of complex I.</text>
</comment>
<protein>
    <recommendedName>
        <fullName evidence="3 9">NADH-ubiquinone oxidoreductase chain 3</fullName>
        <ecNumber evidence="9">7.1.1.2</ecNumber>
    </recommendedName>
</protein>
<proteinExistence type="inferred from homology"/>
<comment type="catalytic activity">
    <reaction evidence="8 9">
        <text>a ubiquinone + NADH + 5 H(+)(in) = a ubiquinol + NAD(+) + 4 H(+)(out)</text>
        <dbReference type="Rhea" id="RHEA:29091"/>
        <dbReference type="Rhea" id="RHEA-COMP:9565"/>
        <dbReference type="Rhea" id="RHEA-COMP:9566"/>
        <dbReference type="ChEBI" id="CHEBI:15378"/>
        <dbReference type="ChEBI" id="CHEBI:16389"/>
        <dbReference type="ChEBI" id="CHEBI:17976"/>
        <dbReference type="ChEBI" id="CHEBI:57540"/>
        <dbReference type="ChEBI" id="CHEBI:57945"/>
        <dbReference type="EC" id="7.1.1.2"/>
    </reaction>
</comment>
<accession>Q69HD1</accession>
<keyword evidence="4 9" id="KW-0813">Transport</keyword>
<evidence type="ECO:0000256" key="4">
    <source>
        <dbReference type="ARBA" id="ARBA00022448"/>
    </source>
</evidence>
<dbReference type="PANTHER" id="PTHR11058">
    <property type="entry name" value="NADH-UBIQUINONE OXIDOREDUCTASE CHAIN 3"/>
    <property type="match status" value="1"/>
</dbReference>
<evidence type="ECO:0000256" key="2">
    <source>
        <dbReference type="ARBA" id="ARBA00008472"/>
    </source>
</evidence>
<dbReference type="EMBL" id="AY278317">
    <property type="protein sequence ID" value="AAP14654.1"/>
    <property type="molecule type" value="Genomic_DNA"/>
</dbReference>
<dbReference type="AlphaFoldDB" id="Q69HD1"/>
<keyword evidence="9" id="KW-0830">Ubiquinone</keyword>
<geneLocation type="mitochondrion" evidence="10"/>
<keyword evidence="9" id="KW-1278">Translocase</keyword>
<dbReference type="PANTHER" id="PTHR11058:SF9">
    <property type="entry name" value="NADH-UBIQUINONE OXIDOREDUCTASE CHAIN 3"/>
    <property type="match status" value="1"/>
</dbReference>
<keyword evidence="9" id="KW-0249">Electron transport</keyword>
<reference evidence="10" key="1">
    <citation type="journal article" date="2004" name="BMC Evol. Biol.">
        <title>Organization of the mitochondrial genomes of whiteflies, aphids, and psyllids (Hemiptera, Sternorrhyncha).</title>
        <authorList>
            <person name="Thao M.L."/>
            <person name="Baumann L."/>
            <person name="Baumann P."/>
        </authorList>
    </citation>
    <scope>NUCLEOTIDE SEQUENCE</scope>
</reference>
<evidence type="ECO:0000256" key="1">
    <source>
        <dbReference type="ARBA" id="ARBA00004370"/>
    </source>
</evidence>
<feature type="transmembrane region" description="Helical" evidence="9">
    <location>
        <begin position="6"/>
        <end position="28"/>
    </location>
</feature>
<evidence type="ECO:0000256" key="3">
    <source>
        <dbReference type="ARBA" id="ARBA00021007"/>
    </source>
</evidence>
<name>Q69HD1_PACVE</name>
<feature type="transmembrane region" description="Helical" evidence="9">
    <location>
        <begin position="58"/>
        <end position="81"/>
    </location>
</feature>
<evidence type="ECO:0000256" key="5">
    <source>
        <dbReference type="ARBA" id="ARBA00022692"/>
    </source>
</evidence>
<keyword evidence="9" id="KW-0520">NAD</keyword>
<keyword evidence="7 9" id="KW-0472">Membrane</keyword>
<feature type="transmembrane region" description="Helical" evidence="9">
    <location>
        <begin position="87"/>
        <end position="107"/>
    </location>
</feature>
<dbReference type="GO" id="GO:0030964">
    <property type="term" value="C:NADH dehydrogenase complex"/>
    <property type="evidence" value="ECO:0007669"/>
    <property type="project" value="TreeGrafter"/>
</dbReference>
<dbReference type="GO" id="GO:0008137">
    <property type="term" value="F:NADH dehydrogenase (ubiquinone) activity"/>
    <property type="evidence" value="ECO:0007669"/>
    <property type="project" value="UniProtKB-UniRule"/>
</dbReference>
<evidence type="ECO:0000256" key="6">
    <source>
        <dbReference type="ARBA" id="ARBA00022989"/>
    </source>
</evidence>
<evidence type="ECO:0000313" key="10">
    <source>
        <dbReference type="EMBL" id="AAP14654.1"/>
    </source>
</evidence>
<evidence type="ECO:0000256" key="7">
    <source>
        <dbReference type="ARBA" id="ARBA00023136"/>
    </source>
</evidence>
<sequence>MIILIMMFLSVSIMLLMFILNLVSLISIHKAKDREKMSPFECGFDPFSKSRTSFSIQFFIISLMFLIFDIEMTLILPLPLIKELIPLYTYVSVTLFFMITLIMGVVMEWSEGAMNWK</sequence>